<dbReference type="InterPro" id="IPR001981">
    <property type="entry name" value="Colipase"/>
</dbReference>
<feature type="chain" id="PRO_5034240949" evidence="1">
    <location>
        <begin position="21"/>
        <end position="161"/>
    </location>
</feature>
<reference evidence="2" key="2">
    <citation type="submission" date="2025-09" db="UniProtKB">
        <authorList>
            <consortium name="Ensembl"/>
        </authorList>
    </citation>
    <scope>IDENTIFICATION</scope>
</reference>
<dbReference type="FunFam" id="4.10.40.50:FF:000002">
    <property type="entry name" value="Leucine-rich colipase-like 1"/>
    <property type="match status" value="1"/>
</dbReference>
<evidence type="ECO:0000256" key="1">
    <source>
        <dbReference type="SAM" id="SignalP"/>
    </source>
</evidence>
<dbReference type="GO" id="GO:0005576">
    <property type="term" value="C:extracellular region"/>
    <property type="evidence" value="ECO:0007669"/>
    <property type="project" value="InterPro"/>
</dbReference>
<protein>
    <submittedName>
        <fullName evidence="2">Leucine rich colipase-like 1</fullName>
    </submittedName>
</protein>
<dbReference type="GO" id="GO:0007586">
    <property type="term" value="P:digestion"/>
    <property type="evidence" value="ECO:0007669"/>
    <property type="project" value="InterPro"/>
</dbReference>
<dbReference type="PANTHER" id="PTHR10041:SF5">
    <property type="entry name" value="LEUCINE-RICH COLIPASE-LIKE PROTEIN 1"/>
    <property type="match status" value="1"/>
</dbReference>
<keyword evidence="1" id="KW-0732">Signal</keyword>
<dbReference type="Pfam" id="PF15083">
    <property type="entry name" value="Colipase-like"/>
    <property type="match status" value="1"/>
</dbReference>
<dbReference type="Proteomes" id="UP000694415">
    <property type="component" value="Unplaced"/>
</dbReference>
<dbReference type="GO" id="GO:0008047">
    <property type="term" value="F:enzyme activator activity"/>
    <property type="evidence" value="ECO:0007669"/>
    <property type="project" value="InterPro"/>
</dbReference>
<sequence length="161" mass="18163">MSVSVWPLLLLLLLLLLLWAVPTFQDKNTRVSAYKGIGEMCRNNSECQSDCCVTNSLNPQKFCTSQTVFLECVPWRKPNGLICEENTECHSNCCIRTSSNPDRFCSSKTIFMQCISWRKPEGAICQHHLECWDLCCLPLSENSPSSHCTKRTGLLALCLPV</sequence>
<dbReference type="AlphaFoldDB" id="A0A8C6GDH7"/>
<evidence type="ECO:0000313" key="3">
    <source>
        <dbReference type="Proteomes" id="UP000694415"/>
    </source>
</evidence>
<keyword evidence="3" id="KW-1185">Reference proteome</keyword>
<name>A0A8C6GDH7_MUSSI</name>
<feature type="signal peptide" evidence="1">
    <location>
        <begin position="1"/>
        <end position="20"/>
    </location>
</feature>
<evidence type="ECO:0000313" key="2">
    <source>
        <dbReference type="Ensembl" id="ENSMSIP00000004153.1"/>
    </source>
</evidence>
<dbReference type="Gene3D" id="4.10.40.50">
    <property type="match status" value="1"/>
</dbReference>
<organism evidence="2 3">
    <name type="scientific">Mus spicilegus</name>
    <name type="common">Mound-building mouse</name>
    <dbReference type="NCBI Taxonomy" id="10103"/>
    <lineage>
        <taxon>Eukaryota</taxon>
        <taxon>Metazoa</taxon>
        <taxon>Chordata</taxon>
        <taxon>Craniata</taxon>
        <taxon>Vertebrata</taxon>
        <taxon>Euteleostomi</taxon>
        <taxon>Mammalia</taxon>
        <taxon>Eutheria</taxon>
        <taxon>Euarchontoglires</taxon>
        <taxon>Glires</taxon>
        <taxon>Rodentia</taxon>
        <taxon>Myomorpha</taxon>
        <taxon>Muroidea</taxon>
        <taxon>Muridae</taxon>
        <taxon>Murinae</taxon>
        <taxon>Mus</taxon>
        <taxon>Mus</taxon>
    </lineage>
</organism>
<dbReference type="GO" id="GO:0016042">
    <property type="term" value="P:lipid catabolic process"/>
    <property type="evidence" value="ECO:0007669"/>
    <property type="project" value="InterPro"/>
</dbReference>
<accession>A0A8C6GDH7</accession>
<dbReference type="PANTHER" id="PTHR10041">
    <property type="entry name" value="COLIPASE"/>
    <property type="match status" value="1"/>
</dbReference>
<dbReference type="Ensembl" id="ENSMSIT00000005273.1">
    <property type="protein sequence ID" value="ENSMSIP00000004153.1"/>
    <property type="gene ID" value="ENSMSIG00000003802.1"/>
</dbReference>
<dbReference type="GeneTree" id="ENSGT00390000012041"/>
<proteinExistence type="predicted"/>
<reference evidence="2" key="1">
    <citation type="submission" date="2025-08" db="UniProtKB">
        <authorList>
            <consortium name="Ensembl"/>
        </authorList>
    </citation>
    <scope>IDENTIFICATION</scope>
</reference>